<evidence type="ECO:0000256" key="2">
    <source>
        <dbReference type="ARBA" id="ARBA00023143"/>
    </source>
</evidence>
<gene>
    <name evidence="6" type="ORF">JM93_00447</name>
</gene>
<evidence type="ECO:0000256" key="3">
    <source>
        <dbReference type="RuleBase" id="RU362073"/>
    </source>
</evidence>
<evidence type="ECO:0000313" key="6">
    <source>
        <dbReference type="EMBL" id="TWI92895.1"/>
    </source>
</evidence>
<accession>A0A562TH15</accession>
<keyword evidence="7" id="KW-1185">Reference proteome</keyword>
<evidence type="ECO:0000259" key="5">
    <source>
        <dbReference type="Pfam" id="PF00700"/>
    </source>
</evidence>
<proteinExistence type="inferred from homology"/>
<sequence>MSSLLTNSSAMTALQTLTMTNKNLATTQNRISTGLRINDAADNAAYWSIATTMRSDNKALSTVQDSLGLGAATLDTTFTALNESVNILDEIKTKVLAAQGQTPANRAKIQEDITQLQSQLQTYANSAVTSSGDNWLARDTLAQDIQPDIVGSFTRDSQGNTRIEKITVDLTDVVLIERSTAGSATGQNGLFTRDLLVAGSSENGAAGTGTTIQTAANTALGAGTADLSRLAAGTGATVTILNLDITGLDESANDNAVLEGLGNLIDKQIAALTDAATTIGSAKKRVDSQMDFISALSDSYSRGIGQLVDADMNAESTRLQALQTQQQLGIQALSIANQGSQNILSLFR</sequence>
<evidence type="ECO:0000256" key="1">
    <source>
        <dbReference type="ARBA" id="ARBA00005709"/>
    </source>
</evidence>
<dbReference type="RefSeq" id="WP_170230482.1">
    <property type="nucleotide sequence ID" value="NZ_SMLY01000087.1"/>
</dbReference>
<keyword evidence="2 3" id="KW-0975">Bacterial flagellum</keyword>
<keyword evidence="6" id="KW-0966">Cell projection</keyword>
<keyword evidence="3" id="KW-0964">Secreted</keyword>
<comment type="function">
    <text evidence="3">Flagellin is the subunit protein which polymerizes to form the filaments of bacterial flagella.</text>
</comment>
<dbReference type="SUPFAM" id="SSF64518">
    <property type="entry name" value="Phase 1 flagellin"/>
    <property type="match status" value="1"/>
</dbReference>
<dbReference type="GO" id="GO:0005198">
    <property type="term" value="F:structural molecule activity"/>
    <property type="evidence" value="ECO:0007669"/>
    <property type="project" value="UniProtKB-UniRule"/>
</dbReference>
<dbReference type="Pfam" id="PF00669">
    <property type="entry name" value="Flagellin_N"/>
    <property type="match status" value="1"/>
</dbReference>
<dbReference type="AlphaFoldDB" id="A0A562TH15"/>
<dbReference type="InterPro" id="IPR046358">
    <property type="entry name" value="Flagellin_C"/>
</dbReference>
<dbReference type="EMBL" id="VLLF01000001">
    <property type="protein sequence ID" value="TWI92895.1"/>
    <property type="molecule type" value="Genomic_DNA"/>
</dbReference>
<feature type="domain" description="Flagellin N-terminal" evidence="4">
    <location>
        <begin position="6"/>
        <end position="137"/>
    </location>
</feature>
<dbReference type="Gene3D" id="1.20.1330.10">
    <property type="entry name" value="f41 fragment of flagellin, N-terminal domain"/>
    <property type="match status" value="1"/>
</dbReference>
<comment type="similarity">
    <text evidence="1 3">Belongs to the bacterial flagellin family.</text>
</comment>
<comment type="subcellular location">
    <subcellularLocation>
        <location evidence="3">Secreted</location>
    </subcellularLocation>
    <subcellularLocation>
        <location evidence="3">Bacterial flagellum</location>
    </subcellularLocation>
</comment>
<dbReference type="GO" id="GO:0009288">
    <property type="term" value="C:bacterial-type flagellum"/>
    <property type="evidence" value="ECO:0007669"/>
    <property type="project" value="UniProtKB-SubCell"/>
</dbReference>
<protein>
    <recommendedName>
        <fullName evidence="3">Flagellin</fullName>
    </recommendedName>
</protein>
<dbReference type="Proteomes" id="UP000320593">
    <property type="component" value="Unassembled WGS sequence"/>
</dbReference>
<dbReference type="PANTHER" id="PTHR42792:SF2">
    <property type="entry name" value="FLAGELLIN"/>
    <property type="match status" value="1"/>
</dbReference>
<dbReference type="PANTHER" id="PTHR42792">
    <property type="entry name" value="FLAGELLIN"/>
    <property type="match status" value="1"/>
</dbReference>
<keyword evidence="6" id="KW-0282">Flagellum</keyword>
<dbReference type="InterPro" id="IPR001492">
    <property type="entry name" value="Flagellin"/>
</dbReference>
<evidence type="ECO:0000259" key="4">
    <source>
        <dbReference type="Pfam" id="PF00669"/>
    </source>
</evidence>
<dbReference type="InterPro" id="IPR001029">
    <property type="entry name" value="Flagellin_N"/>
</dbReference>
<dbReference type="Pfam" id="PF00700">
    <property type="entry name" value="Flagellin_C"/>
    <property type="match status" value="1"/>
</dbReference>
<dbReference type="GO" id="GO:0005576">
    <property type="term" value="C:extracellular region"/>
    <property type="evidence" value="ECO:0007669"/>
    <property type="project" value="UniProtKB-SubCell"/>
</dbReference>
<dbReference type="PRINTS" id="PR00207">
    <property type="entry name" value="FLAGELLIN"/>
</dbReference>
<organism evidence="6 7">
    <name type="scientific">Roseibium hamelinense</name>
    <dbReference type="NCBI Taxonomy" id="150831"/>
    <lineage>
        <taxon>Bacteria</taxon>
        <taxon>Pseudomonadati</taxon>
        <taxon>Pseudomonadota</taxon>
        <taxon>Alphaproteobacteria</taxon>
        <taxon>Hyphomicrobiales</taxon>
        <taxon>Stappiaceae</taxon>
        <taxon>Roseibium</taxon>
    </lineage>
</organism>
<evidence type="ECO:0000313" key="7">
    <source>
        <dbReference type="Proteomes" id="UP000320593"/>
    </source>
</evidence>
<reference evidence="6 7" key="1">
    <citation type="submission" date="2019-07" db="EMBL/GenBank/DDBJ databases">
        <title>Genomic Encyclopedia of Archaeal and Bacterial Type Strains, Phase II (KMG-II): from individual species to whole genera.</title>
        <authorList>
            <person name="Goeker M."/>
        </authorList>
    </citation>
    <scope>NUCLEOTIDE SEQUENCE [LARGE SCALE GENOMIC DNA]</scope>
    <source>
        <strain evidence="6 7">ATCC BAA-252</strain>
    </source>
</reference>
<feature type="domain" description="Flagellin C-terminal" evidence="5">
    <location>
        <begin position="264"/>
        <end position="347"/>
    </location>
</feature>
<name>A0A562TH15_9HYPH</name>
<comment type="caution">
    <text evidence="6">The sequence shown here is derived from an EMBL/GenBank/DDBJ whole genome shotgun (WGS) entry which is preliminary data.</text>
</comment>
<keyword evidence="6" id="KW-0969">Cilium</keyword>